<evidence type="ECO:0000256" key="1">
    <source>
        <dbReference type="SAM" id="MobiDB-lite"/>
    </source>
</evidence>
<proteinExistence type="predicted"/>
<dbReference type="EMBL" id="JAAGOX010000016">
    <property type="protein sequence ID" value="NDW45569.1"/>
    <property type="molecule type" value="Genomic_DNA"/>
</dbReference>
<gene>
    <name evidence="2" type="ORF">G0P99_11420</name>
</gene>
<name>A0A6B2NSV4_9RHOB</name>
<dbReference type="AlphaFoldDB" id="A0A6B2NSV4"/>
<reference evidence="2" key="1">
    <citation type="submission" date="2020-02" db="EMBL/GenBank/DDBJ databases">
        <title>Delineation of the pyrene-degrading pathway in Roseobacter clade bacteria by genomic analysis.</title>
        <authorList>
            <person name="Zhou H."/>
            <person name="Wang H."/>
        </authorList>
    </citation>
    <scope>NUCLEOTIDE SEQUENCE</scope>
    <source>
        <strain evidence="2">PrR005</strain>
    </source>
</reference>
<comment type="caution">
    <text evidence="2">The sequence shown here is derived from an EMBL/GenBank/DDBJ whole genome shotgun (WGS) entry which is preliminary data.</text>
</comment>
<feature type="region of interest" description="Disordered" evidence="1">
    <location>
        <begin position="1"/>
        <end position="23"/>
    </location>
</feature>
<evidence type="ECO:0000313" key="2">
    <source>
        <dbReference type="EMBL" id="NDW45569.1"/>
    </source>
</evidence>
<protein>
    <submittedName>
        <fullName evidence="2">Uncharacterized protein</fullName>
    </submittedName>
</protein>
<organism evidence="2">
    <name type="scientific">Ruegeria sp. PrR005</name>
    <dbReference type="NCBI Taxonomy" id="2706882"/>
    <lineage>
        <taxon>Bacteria</taxon>
        <taxon>Pseudomonadati</taxon>
        <taxon>Pseudomonadota</taxon>
        <taxon>Alphaproteobacteria</taxon>
        <taxon>Rhodobacterales</taxon>
        <taxon>Roseobacteraceae</taxon>
        <taxon>Ruegeria</taxon>
    </lineage>
</organism>
<dbReference type="RefSeq" id="WP_164129852.1">
    <property type="nucleotide sequence ID" value="NZ_JAAGOX010000016.1"/>
</dbReference>
<sequence length="75" mass="8702">MSDPQKLPNRDWLTNPQTGRAHEAARLHKTFRKMLEDPETTPEQKDKARRSIRLIDGLMNAKRRINKAALPPTRS</sequence>
<accession>A0A6B2NSV4</accession>